<sequence length="37" mass="4483">MYKKKDEMHTFLHLDVKKSCQFTFNCYIATLKLNELT</sequence>
<organism evidence="1 2">
    <name type="scientific">Winogradskyella sediminis</name>
    <dbReference type="NCBI Taxonomy" id="1382466"/>
    <lineage>
        <taxon>Bacteria</taxon>
        <taxon>Pseudomonadati</taxon>
        <taxon>Bacteroidota</taxon>
        <taxon>Flavobacteriia</taxon>
        <taxon>Flavobacteriales</taxon>
        <taxon>Flavobacteriaceae</taxon>
        <taxon>Winogradskyella</taxon>
    </lineage>
</organism>
<proteinExistence type="predicted"/>
<accession>A0A1H1U9S2</accession>
<gene>
    <name evidence="1" type="ORF">SAMN04489797_2187</name>
</gene>
<dbReference type="STRING" id="1249933.SAMN04489797_2187"/>
<protein>
    <submittedName>
        <fullName evidence="1">Uncharacterized protein</fullName>
    </submittedName>
</protein>
<keyword evidence="2" id="KW-1185">Reference proteome</keyword>
<reference evidence="1 2" key="1">
    <citation type="submission" date="2016-10" db="EMBL/GenBank/DDBJ databases">
        <authorList>
            <person name="Varghese N."/>
            <person name="Submissions S."/>
        </authorList>
    </citation>
    <scope>NUCLEOTIDE SEQUENCE [LARGE SCALE GENOMIC DNA]</scope>
    <source>
        <strain evidence="1 2">RHA_55</strain>
    </source>
</reference>
<evidence type="ECO:0000313" key="2">
    <source>
        <dbReference type="Proteomes" id="UP000198963"/>
    </source>
</evidence>
<dbReference type="EMBL" id="LT629774">
    <property type="protein sequence ID" value="SDS69285.1"/>
    <property type="molecule type" value="Genomic_DNA"/>
</dbReference>
<evidence type="ECO:0000313" key="1">
    <source>
        <dbReference type="EMBL" id="SDS69285.1"/>
    </source>
</evidence>
<dbReference type="AlphaFoldDB" id="A0A1H1U9S2"/>
<name>A0A1H1U9S2_9FLAO</name>
<dbReference type="Proteomes" id="UP000198963">
    <property type="component" value="Chromosome I"/>
</dbReference>